<dbReference type="InterPro" id="IPR035849">
    <property type="entry name" value="Fes/Fps/Fer_SH2"/>
</dbReference>
<dbReference type="Proteomes" id="UP000008068">
    <property type="component" value="Unassembled WGS sequence"/>
</dbReference>
<feature type="binding site" evidence="7">
    <location>
        <position position="150"/>
    </location>
    <ligand>
        <name>ATP</name>
        <dbReference type="ChEBI" id="CHEBI:30616"/>
    </ligand>
</feature>
<dbReference type="Gene3D" id="1.10.510.10">
    <property type="entry name" value="Transferase(Phosphotransferase) domain 1"/>
    <property type="match status" value="1"/>
</dbReference>
<keyword evidence="4 7" id="KW-0067">ATP-binding</keyword>
<dbReference type="InParanoid" id="G0NLR4"/>
<name>G0NLR4_CAEBE</name>
<evidence type="ECO:0000256" key="1">
    <source>
        <dbReference type="ARBA" id="ARBA00022679"/>
    </source>
</evidence>
<keyword evidence="2 7" id="KW-0547">Nucleotide-binding</keyword>
<dbReference type="Pfam" id="PF07714">
    <property type="entry name" value="PK_Tyr_Ser-Thr"/>
    <property type="match status" value="1"/>
</dbReference>
<dbReference type="PANTHER" id="PTHR24418">
    <property type="entry name" value="TYROSINE-PROTEIN KINASE"/>
    <property type="match status" value="1"/>
</dbReference>
<dbReference type="InterPro" id="IPR008266">
    <property type="entry name" value="Tyr_kinase_AS"/>
</dbReference>
<protein>
    <recommendedName>
        <fullName evidence="8">Tyrosine-protein kinase</fullName>
        <ecNumber evidence="8">2.7.10.2</ecNumber>
    </recommendedName>
</protein>
<feature type="domain" description="Protein kinase" evidence="10">
    <location>
        <begin position="120"/>
        <end position="371"/>
    </location>
</feature>
<dbReference type="SMART" id="SM00219">
    <property type="entry name" value="TyrKc"/>
    <property type="match status" value="1"/>
</dbReference>
<comment type="similarity">
    <text evidence="8">Belongs to the protein kinase superfamily. Tyr protein kinase family.</text>
</comment>
<dbReference type="PROSITE" id="PS00109">
    <property type="entry name" value="PROTEIN_KINASE_TYR"/>
    <property type="match status" value="1"/>
</dbReference>
<dbReference type="InterPro" id="IPR050198">
    <property type="entry name" value="Non-receptor_tyrosine_kinases"/>
</dbReference>
<dbReference type="EMBL" id="GL379906">
    <property type="protein sequence ID" value="EGT33831.1"/>
    <property type="molecule type" value="Genomic_DNA"/>
</dbReference>
<evidence type="ECO:0000256" key="9">
    <source>
        <dbReference type="SAM" id="MobiDB-lite"/>
    </source>
</evidence>
<dbReference type="PRINTS" id="PR00109">
    <property type="entry name" value="TYRKINASE"/>
</dbReference>
<dbReference type="eggNOG" id="KOG0194">
    <property type="taxonomic scope" value="Eukaryota"/>
</dbReference>
<dbReference type="InterPro" id="IPR020635">
    <property type="entry name" value="Tyr_kinase_cat_dom"/>
</dbReference>
<evidence type="ECO:0000256" key="6">
    <source>
        <dbReference type="ARBA" id="ARBA00051245"/>
    </source>
</evidence>
<dbReference type="PROSITE" id="PS50011">
    <property type="entry name" value="PROTEIN_KINASE_DOM"/>
    <property type="match status" value="1"/>
</dbReference>
<keyword evidence="12" id="KW-1185">Reference proteome</keyword>
<dbReference type="Gene3D" id="3.30.505.10">
    <property type="entry name" value="SH2 domain"/>
    <property type="match status" value="1"/>
</dbReference>
<gene>
    <name evidence="11" type="ORF">CAEBREN_17727</name>
</gene>
<dbReference type="InterPro" id="IPR001245">
    <property type="entry name" value="Ser-Thr/Tyr_kinase_cat_dom"/>
</dbReference>
<sequence length="420" mass="47493">MGSKEKVPEEDVNLPYFHGALMNQDADQLLVNDGDFMVTMKLQADINKLQFFLAVRLKKGVRRYEIKRTPTSAKLVNRSAGTIEKLIEKLKTDPVEVKGEKVILKRAIAKGKFQLMHKDVIFKKKIGAGAYGTVYRGRLVKTNEVIAVKKLDPEGTDQDGLAEMMKEARVMQLYDHPNIVKFHGFILDDLPYLLVLEFCNGGAVEDKLIDKGSRLSVPTRVQYIYMASCGIEYLHKKNCIHRDIASRNCLIHKGIVKIADFGMCRAQSVYKMDLTKPCNLRWLAPEVWDTGETRFNTDIYAFGIMMWEFFEIPYATPYTDMKAGQVKRKTRAGYRLPPPAAMPKEIAEIMKECCIPEADKRPNAEKLKELLEEVAKKITETQSASIAAPVTTEPTVKSKTDTPKSKLSKVSKIDPPKAKK</sequence>
<dbReference type="InterPro" id="IPR017441">
    <property type="entry name" value="Protein_kinase_ATP_BS"/>
</dbReference>
<dbReference type="FunFam" id="3.30.505.10:FF:000097">
    <property type="entry name" value="Tyrosine-protein kinase"/>
    <property type="match status" value="1"/>
</dbReference>
<comment type="catalytic activity">
    <reaction evidence="6 8">
        <text>L-tyrosyl-[protein] + ATP = O-phospho-L-tyrosyl-[protein] + ADP + H(+)</text>
        <dbReference type="Rhea" id="RHEA:10596"/>
        <dbReference type="Rhea" id="RHEA-COMP:10136"/>
        <dbReference type="Rhea" id="RHEA-COMP:20101"/>
        <dbReference type="ChEBI" id="CHEBI:15378"/>
        <dbReference type="ChEBI" id="CHEBI:30616"/>
        <dbReference type="ChEBI" id="CHEBI:46858"/>
        <dbReference type="ChEBI" id="CHEBI:61978"/>
        <dbReference type="ChEBI" id="CHEBI:456216"/>
        <dbReference type="EC" id="2.7.10.2"/>
    </reaction>
</comment>
<dbReference type="SUPFAM" id="SSF56112">
    <property type="entry name" value="Protein kinase-like (PK-like)"/>
    <property type="match status" value="1"/>
</dbReference>
<dbReference type="EC" id="2.7.10.2" evidence="8"/>
<dbReference type="STRING" id="135651.G0NLR4"/>
<dbReference type="FunFam" id="1.10.510.10:FF:000974">
    <property type="entry name" value="Tyrosine-protein kinase"/>
    <property type="match status" value="1"/>
</dbReference>
<evidence type="ECO:0000256" key="3">
    <source>
        <dbReference type="ARBA" id="ARBA00022777"/>
    </source>
</evidence>
<keyword evidence="1 8" id="KW-0808">Transferase</keyword>
<dbReference type="GO" id="GO:0004715">
    <property type="term" value="F:non-membrane spanning protein tyrosine kinase activity"/>
    <property type="evidence" value="ECO:0007669"/>
    <property type="project" value="UniProtKB-EC"/>
</dbReference>
<dbReference type="InterPro" id="IPR011009">
    <property type="entry name" value="Kinase-like_dom_sf"/>
</dbReference>
<dbReference type="CDD" id="cd00192">
    <property type="entry name" value="PTKc"/>
    <property type="match status" value="1"/>
</dbReference>
<accession>G0NLR4</accession>
<evidence type="ECO:0000256" key="2">
    <source>
        <dbReference type="ARBA" id="ARBA00022741"/>
    </source>
</evidence>
<evidence type="ECO:0000259" key="10">
    <source>
        <dbReference type="PROSITE" id="PS50011"/>
    </source>
</evidence>
<dbReference type="SMART" id="SM00252">
    <property type="entry name" value="SH2"/>
    <property type="match status" value="1"/>
</dbReference>
<dbReference type="InterPro" id="IPR000719">
    <property type="entry name" value="Prot_kinase_dom"/>
</dbReference>
<evidence type="ECO:0000313" key="12">
    <source>
        <dbReference type="Proteomes" id="UP000008068"/>
    </source>
</evidence>
<feature type="region of interest" description="Disordered" evidence="9">
    <location>
        <begin position="381"/>
        <end position="420"/>
    </location>
</feature>
<dbReference type="OMA" id="GDFMVTM"/>
<dbReference type="CDD" id="cd10361">
    <property type="entry name" value="SH2_Fps_family"/>
    <property type="match status" value="1"/>
</dbReference>
<keyword evidence="3 8" id="KW-0418">Kinase</keyword>
<feature type="compositionally biased region" description="Basic and acidic residues" evidence="9">
    <location>
        <begin position="411"/>
        <end position="420"/>
    </location>
</feature>
<keyword evidence="5 8" id="KW-0829">Tyrosine-protein kinase</keyword>
<evidence type="ECO:0000256" key="5">
    <source>
        <dbReference type="ARBA" id="ARBA00023137"/>
    </source>
</evidence>
<dbReference type="InterPro" id="IPR036860">
    <property type="entry name" value="SH2_dom_sf"/>
</dbReference>
<organism evidence="12">
    <name type="scientific">Caenorhabditis brenneri</name>
    <name type="common">Nematode worm</name>
    <dbReference type="NCBI Taxonomy" id="135651"/>
    <lineage>
        <taxon>Eukaryota</taxon>
        <taxon>Metazoa</taxon>
        <taxon>Ecdysozoa</taxon>
        <taxon>Nematoda</taxon>
        <taxon>Chromadorea</taxon>
        <taxon>Rhabditida</taxon>
        <taxon>Rhabditina</taxon>
        <taxon>Rhabditomorpha</taxon>
        <taxon>Rhabditoidea</taxon>
        <taxon>Rhabditidae</taxon>
        <taxon>Peloderinae</taxon>
        <taxon>Caenorhabditis</taxon>
    </lineage>
</organism>
<dbReference type="InterPro" id="IPR000980">
    <property type="entry name" value="SH2"/>
</dbReference>
<evidence type="ECO:0000256" key="4">
    <source>
        <dbReference type="ARBA" id="ARBA00022840"/>
    </source>
</evidence>
<dbReference type="GO" id="GO:0005524">
    <property type="term" value="F:ATP binding"/>
    <property type="evidence" value="ECO:0007669"/>
    <property type="project" value="UniProtKB-UniRule"/>
</dbReference>
<evidence type="ECO:0000313" key="11">
    <source>
        <dbReference type="EMBL" id="EGT33831.1"/>
    </source>
</evidence>
<dbReference type="HOGENOM" id="CLU_000288_7_2_1"/>
<dbReference type="AlphaFoldDB" id="G0NLR4"/>
<evidence type="ECO:0000256" key="7">
    <source>
        <dbReference type="PROSITE-ProRule" id="PRU10141"/>
    </source>
</evidence>
<dbReference type="PROSITE" id="PS00107">
    <property type="entry name" value="PROTEIN_KINASE_ATP"/>
    <property type="match status" value="1"/>
</dbReference>
<dbReference type="OrthoDB" id="3256376at2759"/>
<proteinExistence type="inferred from homology"/>
<dbReference type="SUPFAM" id="SSF55550">
    <property type="entry name" value="SH2 domain"/>
    <property type="match status" value="1"/>
</dbReference>
<dbReference type="FunCoup" id="G0NLR4">
    <property type="interactions" value="13"/>
</dbReference>
<evidence type="ECO:0000256" key="8">
    <source>
        <dbReference type="RuleBase" id="RU362096"/>
    </source>
</evidence>
<reference evidence="12" key="1">
    <citation type="submission" date="2011-07" db="EMBL/GenBank/DDBJ databases">
        <authorList>
            <consortium name="Caenorhabditis brenneri Sequencing and Analysis Consortium"/>
            <person name="Wilson R.K."/>
        </authorList>
    </citation>
    <scope>NUCLEOTIDE SEQUENCE [LARGE SCALE GENOMIC DNA]</scope>
    <source>
        <strain evidence="12">PB2801</strain>
    </source>
</reference>